<feature type="transmembrane region" description="Helical" evidence="1">
    <location>
        <begin position="217"/>
        <end position="238"/>
    </location>
</feature>
<sequence length="488" mass="56778">MSLNPIVKIARLLTAIIVLILLSYGIARGTASWLSYFVAYSTISSDMKQYSDKLQQDYILETKQLKQLQNIEQCDNNSQSVLRTLEYKSNEIRFIGVKMAEHLCTSNGLIDFPTIEAQQFPYVRYVSPISKKKETSVLINVNDKTFLVDSNEADFAEYFVYFCNKCLSFHYEYDIEHHKDEVKPTTWFVVHGNLGNIKGVIVVDRYLQQKLNEQNFYYYWLVYFLLLCLIAAGIVYYYNTRHDLQKMLVVGCKKNEFIPYYQPIMSLDDKLQGVEVLVRWKLSDGSLLLPAYFIEVAEQMEVINEITITLVKKVQADFRRYSSNYNRKVFCAFNLTAQQIENKSFINLLLLTLKKEENFVPSFEITERQHFNNLALAKANIRRLQEQGYQVKLDDAGTGYGGFSYFMDFNLDGVKIDKMFIDVIGVDDVKVEVLNSIIMMAKRLGIDIVAEGVETQQQVDFLRKHNIDYIQGYYYSKPVPFKDLNFDN</sequence>
<evidence type="ECO:0000313" key="4">
    <source>
        <dbReference type="Proteomes" id="UP000030675"/>
    </source>
</evidence>
<dbReference type="PROSITE" id="PS50883">
    <property type="entry name" value="EAL"/>
    <property type="match status" value="1"/>
</dbReference>
<feature type="domain" description="EAL" evidence="2">
    <location>
        <begin position="241"/>
        <end position="488"/>
    </location>
</feature>
<dbReference type="Gene3D" id="3.20.20.450">
    <property type="entry name" value="EAL domain"/>
    <property type="match status" value="1"/>
</dbReference>
<dbReference type="AlphaFoldDB" id="A0A0U1P6M6"/>
<evidence type="ECO:0000313" key="3">
    <source>
        <dbReference type="EMBL" id="GAD30075.1"/>
    </source>
</evidence>
<dbReference type="CDD" id="cd01948">
    <property type="entry name" value="EAL"/>
    <property type="match status" value="1"/>
</dbReference>
<reference evidence="4" key="1">
    <citation type="submission" date="2012-12" db="EMBL/GenBank/DDBJ databases">
        <title>Genome Sequence of Photobacterium leiognathi lrivu.4.1.</title>
        <authorList>
            <person name="Urbanczyk H."/>
            <person name="Ogura Y."/>
            <person name="Hayashi T."/>
            <person name="Dunlap P.V."/>
        </authorList>
    </citation>
    <scope>NUCLEOTIDE SEQUENCE [LARGE SCALE GENOMIC DNA]</scope>
    <source>
        <strain evidence="4">lrivu.4.1</strain>
    </source>
</reference>
<dbReference type="PANTHER" id="PTHR33121">
    <property type="entry name" value="CYCLIC DI-GMP PHOSPHODIESTERASE PDEF"/>
    <property type="match status" value="1"/>
</dbReference>
<dbReference type="eggNOG" id="COG4943">
    <property type="taxonomic scope" value="Bacteria"/>
</dbReference>
<evidence type="ECO:0000256" key="1">
    <source>
        <dbReference type="SAM" id="Phobius"/>
    </source>
</evidence>
<proteinExistence type="predicted"/>
<dbReference type="Pfam" id="PF00563">
    <property type="entry name" value="EAL"/>
    <property type="match status" value="1"/>
</dbReference>
<protein>
    <recommendedName>
        <fullName evidence="2">EAL domain-containing protein</fullName>
    </recommendedName>
</protein>
<dbReference type="SUPFAM" id="SSF141868">
    <property type="entry name" value="EAL domain-like"/>
    <property type="match status" value="1"/>
</dbReference>
<dbReference type="Proteomes" id="UP000030675">
    <property type="component" value="Unassembled WGS sequence"/>
</dbReference>
<accession>A0A0U1P6M6</accession>
<dbReference type="PANTHER" id="PTHR33121:SF56">
    <property type="entry name" value="SIGNALLING PROTEIN WITH EAL AND C2 DOMAINS"/>
    <property type="match status" value="1"/>
</dbReference>
<dbReference type="SMART" id="SM00052">
    <property type="entry name" value="EAL"/>
    <property type="match status" value="1"/>
</dbReference>
<keyword evidence="1" id="KW-1133">Transmembrane helix</keyword>
<dbReference type="HOGENOM" id="CLU_000445_131_3_6"/>
<evidence type="ECO:0000259" key="2">
    <source>
        <dbReference type="PROSITE" id="PS50883"/>
    </source>
</evidence>
<dbReference type="EMBL" id="DF196819">
    <property type="protein sequence ID" value="GAD30075.1"/>
    <property type="molecule type" value="Genomic_DNA"/>
</dbReference>
<dbReference type="GO" id="GO:0071111">
    <property type="term" value="F:cyclic-guanylate-specific phosphodiesterase activity"/>
    <property type="evidence" value="ECO:0007669"/>
    <property type="project" value="InterPro"/>
</dbReference>
<keyword evidence="1" id="KW-0472">Membrane</keyword>
<keyword evidence="1" id="KW-0812">Transmembrane</keyword>
<organism evidence="3 4">
    <name type="scientific">Photobacterium leiognathi lrivu.4.1</name>
    <dbReference type="NCBI Taxonomy" id="1248232"/>
    <lineage>
        <taxon>Bacteria</taxon>
        <taxon>Pseudomonadati</taxon>
        <taxon>Pseudomonadota</taxon>
        <taxon>Gammaproteobacteria</taxon>
        <taxon>Vibrionales</taxon>
        <taxon>Vibrionaceae</taxon>
        <taxon>Photobacterium</taxon>
    </lineage>
</organism>
<name>A0A0U1P6M6_PHOLE</name>
<gene>
    <name evidence="3" type="ORF">PLEI_1730</name>
</gene>
<dbReference type="InterPro" id="IPR035919">
    <property type="entry name" value="EAL_sf"/>
</dbReference>
<dbReference type="InterPro" id="IPR001633">
    <property type="entry name" value="EAL_dom"/>
</dbReference>
<dbReference type="InterPro" id="IPR050706">
    <property type="entry name" value="Cyclic-di-GMP_PDE-like"/>
</dbReference>